<dbReference type="Pfam" id="PF14111">
    <property type="entry name" value="DUF4283"/>
    <property type="match status" value="1"/>
</dbReference>
<feature type="compositionally biased region" description="Polar residues" evidence="1">
    <location>
        <begin position="246"/>
        <end position="256"/>
    </location>
</feature>
<protein>
    <recommendedName>
        <fullName evidence="2">DUF4283 domain-containing protein</fullName>
    </recommendedName>
</protein>
<dbReference type="PANTHER" id="PTHR31286:SF168">
    <property type="entry name" value="DUF4283 DOMAIN-CONTAINING PROTEIN"/>
    <property type="match status" value="1"/>
</dbReference>
<gene>
    <name evidence="3" type="ORF">LIER_42414</name>
</gene>
<organism evidence="3 4">
    <name type="scientific">Lithospermum erythrorhizon</name>
    <name type="common">Purple gromwell</name>
    <name type="synonym">Lithospermum officinale var. erythrorhizon</name>
    <dbReference type="NCBI Taxonomy" id="34254"/>
    <lineage>
        <taxon>Eukaryota</taxon>
        <taxon>Viridiplantae</taxon>
        <taxon>Streptophyta</taxon>
        <taxon>Embryophyta</taxon>
        <taxon>Tracheophyta</taxon>
        <taxon>Spermatophyta</taxon>
        <taxon>Magnoliopsida</taxon>
        <taxon>eudicotyledons</taxon>
        <taxon>Gunneridae</taxon>
        <taxon>Pentapetalae</taxon>
        <taxon>asterids</taxon>
        <taxon>lamiids</taxon>
        <taxon>Boraginales</taxon>
        <taxon>Boraginaceae</taxon>
        <taxon>Boraginoideae</taxon>
        <taxon>Lithospermeae</taxon>
        <taxon>Lithospermum</taxon>
    </lineage>
</organism>
<feature type="domain" description="DUF4283" evidence="2">
    <location>
        <begin position="27"/>
        <end position="79"/>
    </location>
</feature>
<dbReference type="PANTHER" id="PTHR31286">
    <property type="entry name" value="GLYCINE-RICH CELL WALL STRUCTURAL PROTEIN 1.8-LIKE"/>
    <property type="match status" value="1"/>
</dbReference>
<comment type="caution">
    <text evidence="3">The sequence shown here is derived from an EMBL/GenBank/DDBJ whole genome shotgun (WGS) entry which is preliminary data.</text>
</comment>
<dbReference type="InterPro" id="IPR025558">
    <property type="entry name" value="DUF4283"/>
</dbReference>
<evidence type="ECO:0000313" key="3">
    <source>
        <dbReference type="EMBL" id="GAA0183483.1"/>
    </source>
</evidence>
<dbReference type="EMBL" id="BAABME010029307">
    <property type="protein sequence ID" value="GAA0183483.1"/>
    <property type="molecule type" value="Genomic_DNA"/>
</dbReference>
<keyword evidence="4" id="KW-1185">Reference proteome</keyword>
<accession>A0AAV3RP64</accession>
<evidence type="ECO:0000259" key="2">
    <source>
        <dbReference type="Pfam" id="PF14111"/>
    </source>
</evidence>
<dbReference type="Proteomes" id="UP001454036">
    <property type="component" value="Unassembled WGS sequence"/>
</dbReference>
<dbReference type="InterPro" id="IPR040256">
    <property type="entry name" value="At4g02000-like"/>
</dbReference>
<reference evidence="3 4" key="1">
    <citation type="submission" date="2024-01" db="EMBL/GenBank/DDBJ databases">
        <title>The complete chloroplast genome sequence of Lithospermum erythrorhizon: insights into the phylogenetic relationship among Boraginaceae species and the maternal lineages of purple gromwells.</title>
        <authorList>
            <person name="Okada T."/>
            <person name="Watanabe K."/>
        </authorList>
    </citation>
    <scope>NUCLEOTIDE SEQUENCE [LARGE SCALE GENOMIC DNA]</scope>
</reference>
<name>A0AAV3RP64_LITER</name>
<dbReference type="AlphaFoldDB" id="A0AAV3RP64"/>
<feature type="region of interest" description="Disordered" evidence="1">
    <location>
        <begin position="216"/>
        <end position="288"/>
    </location>
</feature>
<proteinExistence type="predicted"/>
<evidence type="ECO:0000256" key="1">
    <source>
        <dbReference type="SAM" id="MobiDB-lite"/>
    </source>
</evidence>
<feature type="region of interest" description="Disordered" evidence="1">
    <location>
        <begin position="129"/>
        <end position="149"/>
    </location>
</feature>
<sequence length="288" mass="31237">MRLDHVCPRNGVIVIGEEDAAPIESMCGFCLIGCFTGRFPRGKAVQDVTKAWGVKVKIFPYSKGWTIFRFHSKEDRDKFFDVPLRYWTPSGLSKIASKLGRPLYTDQFTCERSRASYARILVEIRRERKGASANAPTGGGGVNKGAHPSRAAPVVPVAKVVTDPISLSDVERRTMERIVCDVVEDPIQEAPRGRHCGGGEGGPILGSQLPPPMFDSSRRTAYHSGPRLGSTQMGDVSCSLGEVDTDSSSATNSSVDANGRFMIVRRRGSSPSKGHGRGEVSQSPSVDR</sequence>
<evidence type="ECO:0000313" key="4">
    <source>
        <dbReference type="Proteomes" id="UP001454036"/>
    </source>
</evidence>